<accession>A0AAV5BRH5</accession>
<gene>
    <name evidence="2" type="primary">ga04380</name>
    <name evidence="2" type="ORF">PR202_ga04380</name>
</gene>
<evidence type="ECO:0000313" key="3">
    <source>
        <dbReference type="Proteomes" id="UP001054889"/>
    </source>
</evidence>
<keyword evidence="3" id="KW-1185">Reference proteome</keyword>
<reference evidence="2" key="1">
    <citation type="journal article" date="2018" name="DNA Res.">
        <title>Multiple hybrid de novo genome assembly of finger millet, an orphan allotetraploid crop.</title>
        <authorList>
            <person name="Hatakeyama M."/>
            <person name="Aluri S."/>
            <person name="Balachadran M.T."/>
            <person name="Sivarajan S.R."/>
            <person name="Patrignani A."/>
            <person name="Gruter S."/>
            <person name="Poveda L."/>
            <person name="Shimizu-Inatsugi R."/>
            <person name="Baeten J."/>
            <person name="Francoijs K.J."/>
            <person name="Nataraja K.N."/>
            <person name="Reddy Y.A.N."/>
            <person name="Phadnis S."/>
            <person name="Ravikumar R.L."/>
            <person name="Schlapbach R."/>
            <person name="Sreeman S.M."/>
            <person name="Shimizu K.K."/>
        </authorList>
    </citation>
    <scope>NUCLEOTIDE SEQUENCE</scope>
</reference>
<dbReference type="EMBL" id="BQKI01000002">
    <property type="protein sequence ID" value="GJM88330.1"/>
    <property type="molecule type" value="Genomic_DNA"/>
</dbReference>
<name>A0AAV5BRH5_ELECO</name>
<comment type="caution">
    <text evidence="2">The sequence shown here is derived from an EMBL/GenBank/DDBJ whole genome shotgun (WGS) entry which is preliminary data.</text>
</comment>
<feature type="region of interest" description="Disordered" evidence="1">
    <location>
        <begin position="71"/>
        <end position="96"/>
    </location>
</feature>
<proteinExistence type="predicted"/>
<feature type="compositionally biased region" description="Polar residues" evidence="1">
    <location>
        <begin position="80"/>
        <end position="96"/>
    </location>
</feature>
<evidence type="ECO:0000256" key="1">
    <source>
        <dbReference type="SAM" id="MobiDB-lite"/>
    </source>
</evidence>
<protein>
    <submittedName>
        <fullName evidence="2">Uncharacterized protein</fullName>
    </submittedName>
</protein>
<sequence>MDIMTASAFAAASALLPHNPDEQKHLAGAHECGIMDPLRKLALNGSERGKRKAAQLLERIVRFLDQQQEEEREGKLLASGGNSSFGDCDMSSLQYH</sequence>
<organism evidence="2 3">
    <name type="scientific">Eleusine coracana subsp. coracana</name>
    <dbReference type="NCBI Taxonomy" id="191504"/>
    <lineage>
        <taxon>Eukaryota</taxon>
        <taxon>Viridiplantae</taxon>
        <taxon>Streptophyta</taxon>
        <taxon>Embryophyta</taxon>
        <taxon>Tracheophyta</taxon>
        <taxon>Spermatophyta</taxon>
        <taxon>Magnoliopsida</taxon>
        <taxon>Liliopsida</taxon>
        <taxon>Poales</taxon>
        <taxon>Poaceae</taxon>
        <taxon>PACMAD clade</taxon>
        <taxon>Chloridoideae</taxon>
        <taxon>Cynodonteae</taxon>
        <taxon>Eleusininae</taxon>
        <taxon>Eleusine</taxon>
    </lineage>
</organism>
<evidence type="ECO:0000313" key="2">
    <source>
        <dbReference type="EMBL" id="GJM88330.1"/>
    </source>
</evidence>
<dbReference type="Proteomes" id="UP001054889">
    <property type="component" value="Unassembled WGS sequence"/>
</dbReference>
<dbReference type="AlphaFoldDB" id="A0AAV5BRH5"/>
<reference evidence="2" key="2">
    <citation type="submission" date="2021-12" db="EMBL/GenBank/DDBJ databases">
        <title>Resequencing data analysis of finger millet.</title>
        <authorList>
            <person name="Hatakeyama M."/>
            <person name="Aluri S."/>
            <person name="Balachadran M.T."/>
            <person name="Sivarajan S.R."/>
            <person name="Poveda L."/>
            <person name="Shimizu-Inatsugi R."/>
            <person name="Schlapbach R."/>
            <person name="Sreeman S.M."/>
            <person name="Shimizu K.K."/>
        </authorList>
    </citation>
    <scope>NUCLEOTIDE SEQUENCE</scope>
</reference>